<comment type="caution">
    <text evidence="1">The sequence shown here is derived from an EMBL/GenBank/DDBJ whole genome shotgun (WGS) entry which is preliminary data.</text>
</comment>
<protein>
    <submittedName>
        <fullName evidence="1">Uncharacterized protein</fullName>
    </submittedName>
</protein>
<dbReference type="AlphaFoldDB" id="A0A0C2JE39"/>
<accession>A0A0C2JE39</accession>
<proteinExistence type="predicted"/>
<dbReference type="EMBL" id="JWZT01003159">
    <property type="protein sequence ID" value="KII67513.1"/>
    <property type="molecule type" value="Genomic_DNA"/>
</dbReference>
<reference evidence="1 2" key="1">
    <citation type="journal article" date="2014" name="Genome Biol. Evol.">
        <title>The genome of the myxosporean Thelohanellus kitauei shows adaptations to nutrient acquisition within its fish host.</title>
        <authorList>
            <person name="Yang Y."/>
            <person name="Xiong J."/>
            <person name="Zhou Z."/>
            <person name="Huo F."/>
            <person name="Miao W."/>
            <person name="Ran C."/>
            <person name="Liu Y."/>
            <person name="Zhang J."/>
            <person name="Feng J."/>
            <person name="Wang M."/>
            <person name="Wang M."/>
            <person name="Wang L."/>
            <person name="Yao B."/>
        </authorList>
    </citation>
    <scope>NUCLEOTIDE SEQUENCE [LARGE SCALE GENOMIC DNA]</scope>
    <source>
        <strain evidence="1">Wuqing</strain>
    </source>
</reference>
<organism evidence="1 2">
    <name type="scientific">Thelohanellus kitauei</name>
    <name type="common">Myxosporean</name>
    <dbReference type="NCBI Taxonomy" id="669202"/>
    <lineage>
        <taxon>Eukaryota</taxon>
        <taxon>Metazoa</taxon>
        <taxon>Cnidaria</taxon>
        <taxon>Myxozoa</taxon>
        <taxon>Myxosporea</taxon>
        <taxon>Bivalvulida</taxon>
        <taxon>Platysporina</taxon>
        <taxon>Myxobolidae</taxon>
        <taxon>Thelohanellus</taxon>
    </lineage>
</organism>
<keyword evidence="2" id="KW-1185">Reference proteome</keyword>
<gene>
    <name evidence="1" type="ORF">RF11_01669</name>
</gene>
<sequence>MHLEENTVSWIDRNVNESAVNSIDVENASCICFLTISTKIDYFARNYRLFRRTILSRFRLNERSRHNLEIRILDKYLRVLNDLPLTNNNMEGWLRAFNSSASAHSPHI</sequence>
<evidence type="ECO:0000313" key="2">
    <source>
        <dbReference type="Proteomes" id="UP000031668"/>
    </source>
</evidence>
<name>A0A0C2JE39_THEKT</name>
<evidence type="ECO:0000313" key="1">
    <source>
        <dbReference type="EMBL" id="KII67513.1"/>
    </source>
</evidence>
<dbReference type="Proteomes" id="UP000031668">
    <property type="component" value="Unassembled WGS sequence"/>
</dbReference>